<evidence type="ECO:0000256" key="11">
    <source>
        <dbReference type="ARBA" id="ARBA00037512"/>
    </source>
</evidence>
<feature type="compositionally biased region" description="Polar residues" evidence="12">
    <location>
        <begin position="166"/>
        <end position="175"/>
    </location>
</feature>
<evidence type="ECO:0000256" key="3">
    <source>
        <dbReference type="ARBA" id="ARBA00022723"/>
    </source>
</evidence>
<dbReference type="GO" id="GO:0005634">
    <property type="term" value="C:nucleus"/>
    <property type="evidence" value="ECO:0007669"/>
    <property type="project" value="UniProtKB-SubCell"/>
</dbReference>
<evidence type="ECO:0000259" key="13">
    <source>
        <dbReference type="PROSITE" id="PS51030"/>
    </source>
</evidence>
<evidence type="ECO:0000256" key="6">
    <source>
        <dbReference type="ARBA" id="ARBA00023015"/>
    </source>
</evidence>
<dbReference type="InterPro" id="IPR013088">
    <property type="entry name" value="Znf_NHR/GATA"/>
</dbReference>
<keyword evidence="6" id="KW-0805">Transcription regulation</keyword>
<evidence type="ECO:0000256" key="1">
    <source>
        <dbReference type="ARBA" id="ARBA00004123"/>
    </source>
</evidence>
<dbReference type="OrthoDB" id="5799427at2759"/>
<protein>
    <submittedName>
        <fullName evidence="15">Uncharacterized protein</fullName>
    </submittedName>
</protein>
<keyword evidence="3" id="KW-0479">Metal-binding</keyword>
<dbReference type="FunFam" id="3.30.50.10:FF:000030">
    <property type="entry name" value="Nuclear Hormone Receptor family"/>
    <property type="match status" value="1"/>
</dbReference>
<feature type="compositionally biased region" description="Polar residues" evidence="12">
    <location>
        <begin position="433"/>
        <end position="446"/>
    </location>
</feature>
<feature type="region of interest" description="Disordered" evidence="12">
    <location>
        <begin position="102"/>
        <end position="193"/>
    </location>
</feature>
<dbReference type="PROSITE" id="PS51030">
    <property type="entry name" value="NUCLEAR_REC_DBD_2"/>
    <property type="match status" value="1"/>
</dbReference>
<reference evidence="15 16" key="1">
    <citation type="submission" date="2020-08" db="EMBL/GenBank/DDBJ databases">
        <authorList>
            <person name="Koutsovoulos G."/>
            <person name="Danchin GJ E."/>
        </authorList>
    </citation>
    <scope>NUCLEOTIDE SEQUENCE [LARGE SCALE GENOMIC DNA]</scope>
</reference>
<comment type="function">
    <text evidence="11">Orphan nuclear receptor.</text>
</comment>
<keyword evidence="4" id="KW-0863">Zinc-finger</keyword>
<accession>A0A6V7U3B2</accession>
<feature type="compositionally biased region" description="Acidic residues" evidence="12">
    <location>
        <begin position="822"/>
        <end position="854"/>
    </location>
</feature>
<dbReference type="PROSITE" id="PS00031">
    <property type="entry name" value="NUCLEAR_REC_DBD_1"/>
    <property type="match status" value="1"/>
</dbReference>
<dbReference type="CDD" id="cd06960">
    <property type="entry name" value="NR_DBD_HNF4A"/>
    <property type="match status" value="1"/>
</dbReference>
<dbReference type="PRINTS" id="PR00047">
    <property type="entry name" value="STROIDFINGER"/>
</dbReference>
<dbReference type="PROSITE" id="PS51843">
    <property type="entry name" value="NR_LBD"/>
    <property type="match status" value="1"/>
</dbReference>
<feature type="region of interest" description="Disordered" evidence="12">
    <location>
        <begin position="424"/>
        <end position="458"/>
    </location>
</feature>
<feature type="domain" description="NR LBD" evidence="14">
    <location>
        <begin position="522"/>
        <end position="775"/>
    </location>
</feature>
<keyword evidence="9" id="KW-0675">Receptor</keyword>
<dbReference type="GO" id="GO:0003700">
    <property type="term" value="F:DNA-binding transcription factor activity"/>
    <property type="evidence" value="ECO:0007669"/>
    <property type="project" value="InterPro"/>
</dbReference>
<dbReference type="PANTHER" id="PTHR47519">
    <property type="entry name" value="NUCLEAR HORMONE RECEPTOR FAMILY MEMBER NHR-31-RELATED"/>
    <property type="match status" value="1"/>
</dbReference>
<dbReference type="InterPro" id="IPR000536">
    <property type="entry name" value="Nucl_hrmn_rcpt_lig-bd"/>
</dbReference>
<dbReference type="SUPFAM" id="SSF57716">
    <property type="entry name" value="Glucocorticoid receptor-like (DNA-binding domain)"/>
    <property type="match status" value="1"/>
</dbReference>
<comment type="subcellular location">
    <subcellularLocation>
        <location evidence="1">Nucleus</location>
    </subcellularLocation>
</comment>
<proteinExistence type="inferred from homology"/>
<feature type="region of interest" description="Disordered" evidence="12">
    <location>
        <begin position="1"/>
        <end position="64"/>
    </location>
</feature>
<evidence type="ECO:0000313" key="15">
    <source>
        <dbReference type="EMBL" id="CAD2142458.1"/>
    </source>
</evidence>
<keyword evidence="7" id="KW-0238">DNA-binding</keyword>
<dbReference type="SMART" id="SM00399">
    <property type="entry name" value="ZnF_C4"/>
    <property type="match status" value="1"/>
</dbReference>
<dbReference type="InterPro" id="IPR001723">
    <property type="entry name" value="Nuclear_hrmn_rcpt"/>
</dbReference>
<evidence type="ECO:0000259" key="14">
    <source>
        <dbReference type="PROSITE" id="PS51843"/>
    </source>
</evidence>
<keyword evidence="8" id="KW-0804">Transcription</keyword>
<feature type="domain" description="Nuclear receptor" evidence="13">
    <location>
        <begin position="256"/>
        <end position="331"/>
    </location>
</feature>
<gene>
    <name evidence="15" type="ORF">MENT_LOCUS7236</name>
</gene>
<dbReference type="PANTHER" id="PTHR47519:SF5">
    <property type="entry name" value="NUCLEAR HORMONE RECEPTOR E75"/>
    <property type="match status" value="1"/>
</dbReference>
<dbReference type="EMBL" id="CAJEWN010000029">
    <property type="protein sequence ID" value="CAD2142458.1"/>
    <property type="molecule type" value="Genomic_DNA"/>
</dbReference>
<feature type="compositionally biased region" description="Polar residues" evidence="12">
    <location>
        <begin position="102"/>
        <end position="127"/>
    </location>
</feature>
<dbReference type="Pfam" id="PF00104">
    <property type="entry name" value="Hormone_recep"/>
    <property type="match status" value="1"/>
</dbReference>
<evidence type="ECO:0000256" key="12">
    <source>
        <dbReference type="SAM" id="MobiDB-lite"/>
    </source>
</evidence>
<dbReference type="SUPFAM" id="SSF48508">
    <property type="entry name" value="Nuclear receptor ligand-binding domain"/>
    <property type="match status" value="1"/>
</dbReference>
<evidence type="ECO:0000256" key="10">
    <source>
        <dbReference type="ARBA" id="ARBA00023242"/>
    </source>
</evidence>
<evidence type="ECO:0000256" key="7">
    <source>
        <dbReference type="ARBA" id="ARBA00023125"/>
    </source>
</evidence>
<feature type="compositionally biased region" description="Low complexity" evidence="12">
    <location>
        <begin position="792"/>
        <end position="808"/>
    </location>
</feature>
<feature type="region of interest" description="Disordered" evidence="12">
    <location>
        <begin position="779"/>
        <end position="854"/>
    </location>
</feature>
<dbReference type="Gene3D" id="3.30.50.10">
    <property type="entry name" value="Erythroid Transcription Factor GATA-1, subunit A"/>
    <property type="match status" value="1"/>
</dbReference>
<dbReference type="InterPro" id="IPR052496">
    <property type="entry name" value="Orphan_Nuclear_Rcpt"/>
</dbReference>
<dbReference type="Proteomes" id="UP000580250">
    <property type="component" value="Unassembled WGS sequence"/>
</dbReference>
<evidence type="ECO:0000256" key="4">
    <source>
        <dbReference type="ARBA" id="ARBA00022771"/>
    </source>
</evidence>
<comment type="caution">
    <text evidence="15">The sequence shown here is derived from an EMBL/GenBank/DDBJ whole genome shotgun (WGS) entry which is preliminary data.</text>
</comment>
<dbReference type="InterPro" id="IPR001628">
    <property type="entry name" value="Znf_hrmn_rcpt"/>
</dbReference>
<dbReference type="Gene3D" id="1.10.565.10">
    <property type="entry name" value="Retinoid X Receptor"/>
    <property type="match status" value="1"/>
</dbReference>
<keyword evidence="5" id="KW-0862">Zinc</keyword>
<dbReference type="InterPro" id="IPR049636">
    <property type="entry name" value="HNF4-like_DBD"/>
</dbReference>
<dbReference type="GO" id="GO:0008270">
    <property type="term" value="F:zinc ion binding"/>
    <property type="evidence" value="ECO:0007669"/>
    <property type="project" value="UniProtKB-KW"/>
</dbReference>
<sequence length="854" mass="94669">MFSLGEAFGGHRQQQHRHTLNDNPPPTSLTSNNSGREEGMLSAFGSPPPPPPPTSNSAAPPHSLADLASTANSLLYALQSSQSNAVIAANTILQNFVSALPHQTSSSSSLGQNAPKIENSQIQQKSFSTSSTTNIETTNNNSNNPLINGLSNKYNKPPLLDDGGRYNQQEIFNQQSSPCSSSRSTTPTPMVSSTTNPKPFINGNGDPPHFQIGKFTLAAKLNSNKSEGVWNSMEDNNKVVILLLILQLMDNLWKLMFGCNVCGDEASGRHYGASTCFGCKGFFRRTVRANKQYNCRYEEKCQIDKVGRNICRACRFQKCLTVGMEPEAIRPDRDKTGKQRNPRRSSHTLGTSSLYSNGGYFDGTTSGGTLTIKSQSTNTSVAGELNQLITDEDFCQSNGMQNDPLARRRANTINDLRSLAEEIRRSQRDHDQQQLQRISESASVVNGNGGASSPEFEQMSQEKALIIQTLREIERIVCISEQQQRQQSPLLNLSPKNKQELEDDERMRKEFDLAIRAGNLSEMDQMLAALQQPKLIADRTELNYSGARSLSEWTELRYALRRQLLLAIDYANTLKPIADLAQVERLSLLRGTLLPFTVFAVACQSAFAHRSEHILLPNGLFIDAHTALDLLLPRKGAMCPPMLRWRLETIRAEWLNTLQPSLEQLSLSEVEYVTLKAIIALEPHTPGLGRETIRLLNVARDSVQNALFLHLVDQCPQMQLAIGRFGRLLMLVTNITKIASHISNLVQAFVEYQQQQPNLNTIEPDILLTFLTFTQHNSNNSLMNGDARRRTSAASSSSSGTCSSNTDSPMMRGTVSTLAAEAAEEEDDEEEEGDDEEGEEDDEEELRDEEIQME</sequence>
<dbReference type="InterPro" id="IPR035500">
    <property type="entry name" value="NHR-like_dom_sf"/>
</dbReference>
<evidence type="ECO:0000256" key="9">
    <source>
        <dbReference type="ARBA" id="ARBA00023170"/>
    </source>
</evidence>
<organism evidence="15 16">
    <name type="scientific">Meloidogyne enterolobii</name>
    <name type="common">Root-knot nematode worm</name>
    <name type="synonym">Meloidogyne mayaguensis</name>
    <dbReference type="NCBI Taxonomy" id="390850"/>
    <lineage>
        <taxon>Eukaryota</taxon>
        <taxon>Metazoa</taxon>
        <taxon>Ecdysozoa</taxon>
        <taxon>Nematoda</taxon>
        <taxon>Chromadorea</taxon>
        <taxon>Rhabditida</taxon>
        <taxon>Tylenchina</taxon>
        <taxon>Tylenchomorpha</taxon>
        <taxon>Tylenchoidea</taxon>
        <taxon>Meloidogynidae</taxon>
        <taxon>Meloidogyninae</taxon>
        <taxon>Meloidogyne</taxon>
    </lineage>
</organism>
<evidence type="ECO:0000256" key="2">
    <source>
        <dbReference type="ARBA" id="ARBA00005993"/>
    </source>
</evidence>
<feature type="compositionally biased region" description="Low complexity" evidence="12">
    <location>
        <begin position="128"/>
        <end position="152"/>
    </location>
</feature>
<evidence type="ECO:0000313" key="16">
    <source>
        <dbReference type="Proteomes" id="UP000580250"/>
    </source>
</evidence>
<feature type="compositionally biased region" description="Low complexity" evidence="12">
    <location>
        <begin position="176"/>
        <end position="193"/>
    </location>
</feature>
<evidence type="ECO:0000256" key="8">
    <source>
        <dbReference type="ARBA" id="ARBA00023163"/>
    </source>
</evidence>
<comment type="similarity">
    <text evidence="2">Belongs to the nuclear hormone receptor family.</text>
</comment>
<dbReference type="PRINTS" id="PR00398">
    <property type="entry name" value="STRDHORMONER"/>
</dbReference>
<dbReference type="AlphaFoldDB" id="A0A6V7U3B2"/>
<keyword evidence="10" id="KW-0539">Nucleus</keyword>
<dbReference type="SMART" id="SM00430">
    <property type="entry name" value="HOLI"/>
    <property type="match status" value="1"/>
</dbReference>
<dbReference type="Pfam" id="PF00105">
    <property type="entry name" value="zf-C4"/>
    <property type="match status" value="1"/>
</dbReference>
<feature type="region of interest" description="Disordered" evidence="12">
    <location>
        <begin position="330"/>
        <end position="354"/>
    </location>
</feature>
<evidence type="ECO:0000256" key="5">
    <source>
        <dbReference type="ARBA" id="ARBA00022833"/>
    </source>
</evidence>
<dbReference type="GO" id="GO:0000978">
    <property type="term" value="F:RNA polymerase II cis-regulatory region sequence-specific DNA binding"/>
    <property type="evidence" value="ECO:0007669"/>
    <property type="project" value="InterPro"/>
</dbReference>
<name>A0A6V7U3B2_MELEN</name>